<dbReference type="InterPro" id="IPR051683">
    <property type="entry name" value="Enoyl-CoA_Hydratase/Isomerase"/>
</dbReference>
<dbReference type="Pfam" id="PF00378">
    <property type="entry name" value="ECH_1"/>
    <property type="match status" value="1"/>
</dbReference>
<dbReference type="EMBL" id="JAEACQ010000157">
    <property type="protein sequence ID" value="MBL7627150.1"/>
    <property type="molecule type" value="Genomic_DNA"/>
</dbReference>
<gene>
    <name evidence="3" type="ORF">I7412_08210</name>
</gene>
<comment type="caution">
    <text evidence="3">The sequence shown here is derived from an EMBL/GenBank/DDBJ whole genome shotgun (WGS) entry which is preliminary data.</text>
</comment>
<evidence type="ECO:0000313" key="3">
    <source>
        <dbReference type="EMBL" id="MBL7627150.1"/>
    </source>
</evidence>
<evidence type="ECO:0000256" key="1">
    <source>
        <dbReference type="ARBA" id="ARBA00005254"/>
    </source>
</evidence>
<evidence type="ECO:0000256" key="2">
    <source>
        <dbReference type="SAM" id="MobiDB-lite"/>
    </source>
</evidence>
<dbReference type="PANTHER" id="PTHR42964">
    <property type="entry name" value="ENOYL-COA HYDRATASE"/>
    <property type="match status" value="1"/>
</dbReference>
<dbReference type="InterPro" id="IPR029045">
    <property type="entry name" value="ClpP/crotonase-like_dom_sf"/>
</dbReference>
<name>A0A937UPD3_9ACTN</name>
<comment type="similarity">
    <text evidence="1">Belongs to the enoyl-CoA hydratase/isomerase family.</text>
</comment>
<dbReference type="CDD" id="cd06558">
    <property type="entry name" value="crotonase-like"/>
    <property type="match status" value="1"/>
</dbReference>
<dbReference type="PANTHER" id="PTHR42964:SF1">
    <property type="entry name" value="POLYKETIDE BIOSYNTHESIS ENOYL-COA HYDRATASE PKSH-RELATED"/>
    <property type="match status" value="1"/>
</dbReference>
<dbReference type="InterPro" id="IPR001753">
    <property type="entry name" value="Enoyl-CoA_hydra/iso"/>
</dbReference>
<dbReference type="InterPro" id="IPR014748">
    <property type="entry name" value="Enoyl-CoA_hydra_C"/>
</dbReference>
<organism evidence="3 4">
    <name type="scientific">Frankia nepalensis</name>
    <dbReference type="NCBI Taxonomy" id="1836974"/>
    <lineage>
        <taxon>Bacteria</taxon>
        <taxon>Bacillati</taxon>
        <taxon>Actinomycetota</taxon>
        <taxon>Actinomycetes</taxon>
        <taxon>Frankiales</taxon>
        <taxon>Frankiaceae</taxon>
        <taxon>Frankia</taxon>
    </lineage>
</organism>
<dbReference type="RefSeq" id="WP_203004975.1">
    <property type="nucleotide sequence ID" value="NZ_JADWYU010000391.1"/>
</dbReference>
<dbReference type="Gene3D" id="3.90.226.10">
    <property type="entry name" value="2-enoyl-CoA Hydratase, Chain A, domain 1"/>
    <property type="match status" value="1"/>
</dbReference>
<evidence type="ECO:0000313" key="4">
    <source>
        <dbReference type="Proteomes" id="UP000604475"/>
    </source>
</evidence>
<sequence length="292" mass="31275">MSEEYQTLRVTHDGPVGWLELNRPRAGNAMDGVMFEELPRAWAELDSDPAVRVIVNVAAGRDFCTGLDVVQLNRDPAALREQSRRTKRSELRITAWHCGVVKPVIAALQGRVVGGGLHFVADADVVIAASDVRFIDSHVSVGQATAFEGIALARKLAAETVMRLALAGRHEPLGAARAHQLGMVSEVVDPPEDLRERAAALAATIARNSPAAMAATKRALYRALEAGLTEACRAAAADLVGLWGHPDQVEGPAAFVEKRAAHWAPLDRDSEHEKVLASRTPGHAPNLPVTEA</sequence>
<dbReference type="AlphaFoldDB" id="A0A937UPD3"/>
<feature type="region of interest" description="Disordered" evidence="2">
    <location>
        <begin position="269"/>
        <end position="292"/>
    </location>
</feature>
<proteinExistence type="inferred from homology"/>
<protein>
    <submittedName>
        <fullName evidence="3">Enoyl-CoA hydratase/isomerase family protein</fullName>
    </submittedName>
</protein>
<dbReference type="Proteomes" id="UP000604475">
    <property type="component" value="Unassembled WGS sequence"/>
</dbReference>
<reference evidence="3" key="1">
    <citation type="submission" date="2020-12" db="EMBL/GenBank/DDBJ databases">
        <title>Genomic characterization of non-nitrogen-fixing Frankia strains.</title>
        <authorList>
            <person name="Carlos-Shanley C."/>
            <person name="Guerra T."/>
            <person name="Hahn D."/>
        </authorList>
    </citation>
    <scope>NUCLEOTIDE SEQUENCE</scope>
    <source>
        <strain evidence="3">CN6</strain>
    </source>
</reference>
<dbReference type="GO" id="GO:0003824">
    <property type="term" value="F:catalytic activity"/>
    <property type="evidence" value="ECO:0007669"/>
    <property type="project" value="UniProtKB-ARBA"/>
</dbReference>
<keyword evidence="4" id="KW-1185">Reference proteome</keyword>
<dbReference type="Gene3D" id="1.10.12.10">
    <property type="entry name" value="Lyase 2-enoyl-coa Hydratase, Chain A, domain 2"/>
    <property type="match status" value="1"/>
</dbReference>
<accession>A0A937UPD3</accession>
<dbReference type="SUPFAM" id="SSF52096">
    <property type="entry name" value="ClpP/crotonase"/>
    <property type="match status" value="1"/>
</dbReference>